<feature type="transmembrane region" description="Helical" evidence="1">
    <location>
        <begin position="147"/>
        <end position="165"/>
    </location>
</feature>
<feature type="transmembrane region" description="Helical" evidence="1">
    <location>
        <begin position="310"/>
        <end position="331"/>
    </location>
</feature>
<feature type="transmembrane region" description="Helical" evidence="1">
    <location>
        <begin position="207"/>
        <end position="228"/>
    </location>
</feature>
<keyword evidence="1" id="KW-0812">Transmembrane</keyword>
<evidence type="ECO:0000256" key="1">
    <source>
        <dbReference type="SAM" id="Phobius"/>
    </source>
</evidence>
<feature type="transmembrane region" description="Helical" evidence="1">
    <location>
        <begin position="240"/>
        <end position="263"/>
    </location>
</feature>
<dbReference type="InterPro" id="IPR025105">
    <property type="entry name" value="DUF4010"/>
</dbReference>
<gene>
    <name evidence="4" type="ORF">Nstercoris_00892</name>
</gene>
<feature type="transmembrane region" description="Helical" evidence="1">
    <location>
        <begin position="177"/>
        <end position="198"/>
    </location>
</feature>
<evidence type="ECO:0000313" key="5">
    <source>
        <dbReference type="Proteomes" id="UP000316473"/>
    </source>
</evidence>
<name>A0A4Y1YP79_9PROT</name>
<dbReference type="InterPro" id="IPR049177">
    <property type="entry name" value="MgtC_SapB_SrpB_YhiD_N"/>
</dbReference>
<organism evidence="4 5">
    <name type="scientific">Nitrosomonas stercoris</name>
    <dbReference type="NCBI Taxonomy" id="1444684"/>
    <lineage>
        <taxon>Bacteria</taxon>
        <taxon>Pseudomonadati</taxon>
        <taxon>Pseudomonadota</taxon>
        <taxon>Betaproteobacteria</taxon>
        <taxon>Nitrosomonadales</taxon>
        <taxon>Nitrosomonadaceae</taxon>
        <taxon>Nitrosomonas</taxon>
    </lineage>
</organism>
<dbReference type="AlphaFoldDB" id="A0A4Y1YP79"/>
<dbReference type="PANTHER" id="PTHR39084">
    <property type="entry name" value="MEMBRANE PROTEIN-RELATED"/>
    <property type="match status" value="1"/>
</dbReference>
<dbReference type="KEGG" id="nst:Nstercoris_00892"/>
<feature type="transmembrane region" description="Helical" evidence="1">
    <location>
        <begin position="373"/>
        <end position="392"/>
    </location>
</feature>
<keyword evidence="5" id="KW-1185">Reference proteome</keyword>
<feature type="transmembrane region" description="Helical" evidence="1">
    <location>
        <begin position="338"/>
        <end position="361"/>
    </location>
</feature>
<feature type="transmembrane region" description="Helical" evidence="1">
    <location>
        <begin position="404"/>
        <end position="424"/>
    </location>
</feature>
<feature type="transmembrane region" description="Helical" evidence="1">
    <location>
        <begin position="64"/>
        <end position="82"/>
    </location>
</feature>
<feature type="transmembrane region" description="Helical" evidence="1">
    <location>
        <begin position="41"/>
        <end position="58"/>
    </location>
</feature>
<accession>A0A4Y1YP79</accession>
<feature type="transmembrane region" description="Helical" evidence="1">
    <location>
        <begin position="118"/>
        <end position="135"/>
    </location>
</feature>
<sequence length="427" mass="46519">MDELFFPEHERIYLFKFITSLTVGLFIGLERERHPATKAGLRTFALVAIFGTLIAMLSDKIQTPWLLISGLLLTGTMIIWPYQDRRSKQKDPGTTTITALLICYGLGALVWYEESSLAAMLAIITTILLYFKTELQGISQNLSRKDLISILQFAVLSFIILPILPDQDYGPFGAFNPYQIWLMVVLISGVSLAGYIALRFAGQRQGAILLGILGGLVSSTATSLTFARQTSGKSAELTNVFVFVILLADLVSLIRLALIVVVISPAIFSYLVPILGGGLVLGLIISVFRWSEFRQQQTALMPDTKNPAELLTAISFGVLYAGVLFLSGWLADIAGSSGLYVASVISGLVKVDAIALSSLRLHELGRIEVVETVIAITLGVIANLVFKWGLIFSTGNTLLAKRCFLGTFAITTGLVGTLVLASHWRYF</sequence>
<dbReference type="EMBL" id="AP019755">
    <property type="protein sequence ID" value="BBL34653.1"/>
    <property type="molecule type" value="Genomic_DNA"/>
</dbReference>
<dbReference type="Proteomes" id="UP000316473">
    <property type="component" value="Chromosome"/>
</dbReference>
<feature type="transmembrane region" description="Helical" evidence="1">
    <location>
        <begin position="12"/>
        <end position="29"/>
    </location>
</feature>
<dbReference type="Pfam" id="PF13194">
    <property type="entry name" value="DUF4010"/>
    <property type="match status" value="1"/>
</dbReference>
<feature type="domain" description="DUF4010" evidence="3">
    <location>
        <begin position="185"/>
        <end position="395"/>
    </location>
</feature>
<reference evidence="4 5" key="1">
    <citation type="submission" date="2019-06" db="EMBL/GenBank/DDBJ databases">
        <title>Nitrosomonas stercoris KYUHI-S whole genome shotgun sequence.</title>
        <authorList>
            <person name="Nakagawa T."/>
            <person name="Tsuchiya Y."/>
            <person name="Takahashi R."/>
        </authorList>
    </citation>
    <scope>NUCLEOTIDE SEQUENCE [LARGE SCALE GENOMIC DNA]</scope>
    <source>
        <strain evidence="4 5">KYUHI-S</strain>
    </source>
</reference>
<proteinExistence type="predicted"/>
<evidence type="ECO:0000259" key="2">
    <source>
        <dbReference type="Pfam" id="PF02308"/>
    </source>
</evidence>
<evidence type="ECO:0000259" key="3">
    <source>
        <dbReference type="Pfam" id="PF13194"/>
    </source>
</evidence>
<protein>
    <submittedName>
        <fullName evidence="4">Uncharacterized protein</fullName>
    </submittedName>
</protein>
<feature type="transmembrane region" description="Helical" evidence="1">
    <location>
        <begin position="270"/>
        <end position="290"/>
    </location>
</feature>
<dbReference type="Pfam" id="PF02308">
    <property type="entry name" value="MgtC"/>
    <property type="match status" value="1"/>
</dbReference>
<keyword evidence="1" id="KW-0472">Membrane</keyword>
<dbReference type="PANTHER" id="PTHR39084:SF1">
    <property type="entry name" value="DUF4010 DOMAIN-CONTAINING PROTEIN"/>
    <property type="match status" value="1"/>
</dbReference>
<feature type="domain" description="MgtC/SapB/SrpB/YhiD N-terminal" evidence="2">
    <location>
        <begin position="18"/>
        <end position="136"/>
    </location>
</feature>
<keyword evidence="1" id="KW-1133">Transmembrane helix</keyword>
<evidence type="ECO:0000313" key="4">
    <source>
        <dbReference type="EMBL" id="BBL34653.1"/>
    </source>
</evidence>